<sequence>MPLSGPIHRVILKRLTGLIAILVGSLIATRTHPTRFVPFWAADSLLEYAETAPQWFQIAHRPGTGWKYWPLTPLGNPVTCEQMKPFANPRA</sequence>
<dbReference type="Proteomes" id="UP001470809">
    <property type="component" value="Chromosome"/>
</dbReference>
<accession>A0AAN0NLB5</accession>
<reference evidence="1 2" key="2">
    <citation type="submission" date="2024-08" db="EMBL/GenBank/DDBJ databases">
        <title>Phylogenomic analyses of a clade within the roseobacter group suggest taxonomic reassignments of species of the genera Aestuariivita, Citreicella, Loktanella, Nautella, Pelagibaca, Ruegeria, Thalassobius, Thiobacimonas and Tropicibacter, and the proposal o.</title>
        <authorList>
            <person name="Jeon C.O."/>
        </authorList>
    </citation>
    <scope>NUCLEOTIDE SEQUENCE [LARGE SCALE GENOMIC DNA]</scope>
    <source>
        <strain evidence="1 2">SS1-5</strain>
    </source>
</reference>
<dbReference type="RefSeq" id="WP_342077839.1">
    <property type="nucleotide sequence ID" value="NZ_CP151767.2"/>
</dbReference>
<proteinExistence type="predicted"/>
<dbReference type="AlphaFoldDB" id="A0AAN0NLB5"/>
<protein>
    <submittedName>
        <fullName evidence="1">Uncharacterized protein</fullName>
    </submittedName>
</protein>
<reference evidence="2" key="1">
    <citation type="submission" date="2024-04" db="EMBL/GenBank/DDBJ databases">
        <title>Phylogenomic analyses of a clade within the roseobacter group suggest taxonomic reassignments of species of the genera Aestuariivita, Citreicella, Loktanella, Nautella, Pelagibaca, Ruegeria, Thalassobius, Thiobacimonas and Tropicibacter, and the proposal o.</title>
        <authorList>
            <person name="Jeon C.O."/>
        </authorList>
    </citation>
    <scope>NUCLEOTIDE SEQUENCE [LARGE SCALE GENOMIC DNA]</scope>
    <source>
        <strain evidence="2">SS1-5</strain>
    </source>
</reference>
<dbReference type="EMBL" id="CP151767">
    <property type="protein sequence ID" value="WZU68550.1"/>
    <property type="molecule type" value="Genomic_DNA"/>
</dbReference>
<dbReference type="KEGG" id="yrh:AABB31_06570"/>
<evidence type="ECO:0000313" key="2">
    <source>
        <dbReference type="Proteomes" id="UP001470809"/>
    </source>
</evidence>
<keyword evidence="2" id="KW-1185">Reference proteome</keyword>
<organism evidence="1 2">
    <name type="scientific">Yoonia rhodophyticola</name>
    <dbReference type="NCBI Taxonomy" id="3137370"/>
    <lineage>
        <taxon>Bacteria</taxon>
        <taxon>Pseudomonadati</taxon>
        <taxon>Pseudomonadota</taxon>
        <taxon>Alphaproteobacteria</taxon>
        <taxon>Rhodobacterales</taxon>
        <taxon>Paracoccaceae</taxon>
        <taxon>Yoonia</taxon>
    </lineage>
</organism>
<gene>
    <name evidence="1" type="ORF">AABB31_06570</name>
</gene>
<name>A0AAN0NLB5_9RHOB</name>
<evidence type="ECO:0000313" key="1">
    <source>
        <dbReference type="EMBL" id="WZU68550.1"/>
    </source>
</evidence>